<evidence type="ECO:0000256" key="3">
    <source>
        <dbReference type="ARBA" id="ARBA00022989"/>
    </source>
</evidence>
<evidence type="ECO:0000256" key="4">
    <source>
        <dbReference type="ARBA" id="ARBA00023136"/>
    </source>
</evidence>
<evidence type="ECO:0000313" key="7">
    <source>
        <dbReference type="Proteomes" id="UP000024635"/>
    </source>
</evidence>
<dbReference type="OrthoDB" id="5848887at2759"/>
<evidence type="ECO:0000313" key="6">
    <source>
        <dbReference type="EMBL" id="EYB97357.1"/>
    </source>
</evidence>
<feature type="transmembrane region" description="Helical" evidence="5">
    <location>
        <begin position="177"/>
        <end position="203"/>
    </location>
</feature>
<evidence type="ECO:0008006" key="8">
    <source>
        <dbReference type="Google" id="ProtNLM"/>
    </source>
</evidence>
<dbReference type="PANTHER" id="PTHR31627">
    <property type="entry name" value="SERPENTINE RECEPTOR CLASS GAMMA-RELATED"/>
    <property type="match status" value="1"/>
</dbReference>
<feature type="transmembrane region" description="Helical" evidence="5">
    <location>
        <begin position="91"/>
        <end position="112"/>
    </location>
</feature>
<accession>A0A016T3U1</accession>
<evidence type="ECO:0000256" key="2">
    <source>
        <dbReference type="ARBA" id="ARBA00022692"/>
    </source>
</evidence>
<feature type="transmembrane region" description="Helical" evidence="5">
    <location>
        <begin position="223"/>
        <end position="244"/>
    </location>
</feature>
<sequence length="365" mass="42873">MPTHCCRLFSYSCTYYYNLSARFCVIHEAVTFVVVNRIIHNCRHFSTVTPGMVDWQTWLLSVVAAVTIPVYIRILYVLIRHRTKYRFSSHFYTITISQGFIDIIGFTCYYTSVNMRSFDKLKPFYWSLNETFFVQWSYMQTYLFEYGRIIGVVMISIQRCSTVSFPNSRFNQTLIRLPPWVFFAFQYTLPILLCLNMFFVEMYFNGPTTLNVVISRKVLEGHYLKSALIPLIAIIICSIAYGILTRTIRNNAVHTRRKEIRMSVQVVGLLVALLITCVHFCMQYFFNYNGMTDWVYAMRLFTPLWVGLLTFINPWMILIMNREVRELTLGRRTSDDASSVHPMGRNSRVMMTSSKKRYSSTKEQG</sequence>
<name>A0A016T3U1_9BILA</name>
<reference evidence="7" key="1">
    <citation type="journal article" date="2015" name="Nat. Genet.">
        <title>The genome and transcriptome of the zoonotic hookworm Ancylostoma ceylanicum identify infection-specific gene families.</title>
        <authorList>
            <person name="Schwarz E.M."/>
            <person name="Hu Y."/>
            <person name="Antoshechkin I."/>
            <person name="Miller M.M."/>
            <person name="Sternberg P.W."/>
            <person name="Aroian R.V."/>
        </authorList>
    </citation>
    <scope>NUCLEOTIDE SEQUENCE</scope>
    <source>
        <strain evidence="7">HY135</strain>
    </source>
</reference>
<dbReference type="SUPFAM" id="SSF81321">
    <property type="entry name" value="Family A G protein-coupled receptor-like"/>
    <property type="match status" value="1"/>
</dbReference>
<evidence type="ECO:0000256" key="5">
    <source>
        <dbReference type="SAM" id="Phobius"/>
    </source>
</evidence>
<dbReference type="EMBL" id="JARK01001477">
    <property type="protein sequence ID" value="EYB97357.1"/>
    <property type="molecule type" value="Genomic_DNA"/>
</dbReference>
<keyword evidence="3 5" id="KW-1133">Transmembrane helix</keyword>
<dbReference type="InterPro" id="IPR019426">
    <property type="entry name" value="7TM_GPCR_serpentine_rcpt_Srv"/>
</dbReference>
<proteinExistence type="predicted"/>
<dbReference type="PANTHER" id="PTHR31627:SF42">
    <property type="entry name" value="G_PROTEIN_RECEP_F1_2 DOMAIN-CONTAINING PROTEIN-RELATED"/>
    <property type="match status" value="1"/>
</dbReference>
<keyword evidence="2 5" id="KW-0812">Transmembrane</keyword>
<feature type="transmembrane region" description="Helical" evidence="5">
    <location>
        <begin position="298"/>
        <end position="319"/>
    </location>
</feature>
<dbReference type="InterPro" id="IPR051119">
    <property type="entry name" value="Nematode_SR-like"/>
</dbReference>
<dbReference type="GO" id="GO:0016020">
    <property type="term" value="C:membrane"/>
    <property type="evidence" value="ECO:0007669"/>
    <property type="project" value="UniProtKB-SubCell"/>
</dbReference>
<gene>
    <name evidence="6" type="primary">Acey_s0141.g2223</name>
    <name evidence="6" type="ORF">Y032_0141g2223</name>
</gene>
<dbReference type="Proteomes" id="UP000024635">
    <property type="component" value="Unassembled WGS sequence"/>
</dbReference>
<comment type="subcellular location">
    <subcellularLocation>
        <location evidence="1">Membrane</location>
        <topology evidence="1">Multi-pass membrane protein</topology>
    </subcellularLocation>
</comment>
<keyword evidence="7" id="KW-1185">Reference proteome</keyword>
<dbReference type="Pfam" id="PF10323">
    <property type="entry name" value="7TM_GPCR_Srv"/>
    <property type="match status" value="1"/>
</dbReference>
<evidence type="ECO:0000256" key="1">
    <source>
        <dbReference type="ARBA" id="ARBA00004141"/>
    </source>
</evidence>
<dbReference type="Gene3D" id="1.20.1070.10">
    <property type="entry name" value="Rhodopsin 7-helix transmembrane proteins"/>
    <property type="match status" value="1"/>
</dbReference>
<organism evidence="6 7">
    <name type="scientific">Ancylostoma ceylanicum</name>
    <dbReference type="NCBI Taxonomy" id="53326"/>
    <lineage>
        <taxon>Eukaryota</taxon>
        <taxon>Metazoa</taxon>
        <taxon>Ecdysozoa</taxon>
        <taxon>Nematoda</taxon>
        <taxon>Chromadorea</taxon>
        <taxon>Rhabditida</taxon>
        <taxon>Rhabditina</taxon>
        <taxon>Rhabditomorpha</taxon>
        <taxon>Strongyloidea</taxon>
        <taxon>Ancylostomatidae</taxon>
        <taxon>Ancylostomatinae</taxon>
        <taxon>Ancylostoma</taxon>
    </lineage>
</organism>
<comment type="caution">
    <text evidence="6">The sequence shown here is derived from an EMBL/GenBank/DDBJ whole genome shotgun (WGS) entry which is preliminary data.</text>
</comment>
<dbReference type="AlphaFoldDB" id="A0A016T3U1"/>
<feature type="transmembrane region" description="Helical" evidence="5">
    <location>
        <begin position="58"/>
        <end position="79"/>
    </location>
</feature>
<protein>
    <recommendedName>
        <fullName evidence="8">G-protein coupled receptors family 1 profile domain-containing protein</fullName>
    </recommendedName>
</protein>
<keyword evidence="4 5" id="KW-0472">Membrane</keyword>
<feature type="transmembrane region" description="Helical" evidence="5">
    <location>
        <begin position="132"/>
        <end position="157"/>
    </location>
</feature>
<feature type="transmembrane region" description="Helical" evidence="5">
    <location>
        <begin position="264"/>
        <end position="286"/>
    </location>
</feature>